<dbReference type="SMART" id="SM00043">
    <property type="entry name" value="CY"/>
    <property type="match status" value="1"/>
</dbReference>
<feature type="domain" description="Cystatin" evidence="5">
    <location>
        <begin position="20"/>
        <end position="133"/>
    </location>
</feature>
<keyword evidence="4" id="KW-0732">Signal</keyword>
<dbReference type="CDD" id="cd00042">
    <property type="entry name" value="CY"/>
    <property type="match status" value="1"/>
</dbReference>
<keyword evidence="3" id="KW-0789">Thiol protease inhibitor</keyword>
<keyword evidence="2" id="KW-0646">Protease inhibitor</keyword>
<organism evidence="6">
    <name type="scientific">Latrodectus hesperus</name>
    <name type="common">Western black widow spider</name>
    <dbReference type="NCBI Taxonomy" id="256737"/>
    <lineage>
        <taxon>Eukaryota</taxon>
        <taxon>Metazoa</taxon>
        <taxon>Ecdysozoa</taxon>
        <taxon>Arthropoda</taxon>
        <taxon>Chelicerata</taxon>
        <taxon>Arachnida</taxon>
        <taxon>Araneae</taxon>
        <taxon>Araneomorphae</taxon>
        <taxon>Entelegynae</taxon>
        <taxon>Araneoidea</taxon>
        <taxon>Theridiidae</taxon>
        <taxon>Latrodectus</taxon>
    </lineage>
</organism>
<evidence type="ECO:0000256" key="4">
    <source>
        <dbReference type="SAM" id="SignalP"/>
    </source>
</evidence>
<sequence>MGVSLKILICLSMLCLAASMMTGGWQKELNPNSESIQKYAKFATAKVSASSNSLHHLKLTRISNVEKQVVSGMNYKMTITMAPTECKKNGNSTQLNIDECPLLKCGAPNICNVTVWVQAWMENGIKLTKSSCTQGVSAC</sequence>
<evidence type="ECO:0000256" key="2">
    <source>
        <dbReference type="ARBA" id="ARBA00022690"/>
    </source>
</evidence>
<proteinExistence type="evidence at transcript level"/>
<dbReference type="GO" id="GO:0005615">
    <property type="term" value="C:extracellular space"/>
    <property type="evidence" value="ECO:0007669"/>
    <property type="project" value="TreeGrafter"/>
</dbReference>
<dbReference type="EMBL" id="HQ006012">
    <property type="protein sequence ID" value="ADV40303.1"/>
    <property type="molecule type" value="mRNA"/>
</dbReference>
<dbReference type="AlphaFoldDB" id="E7D1Q9"/>
<dbReference type="PANTHER" id="PTHR46186">
    <property type="entry name" value="CYSTATIN"/>
    <property type="match status" value="1"/>
</dbReference>
<comment type="similarity">
    <text evidence="1">Belongs to the cystatin family.</text>
</comment>
<evidence type="ECO:0000313" key="6">
    <source>
        <dbReference type="EMBL" id="ADV40303.1"/>
    </source>
</evidence>
<feature type="signal peptide" evidence="4">
    <location>
        <begin position="1"/>
        <end position="17"/>
    </location>
</feature>
<protein>
    <submittedName>
        <fullName evidence="6">Cystatin-like protein</fullName>
    </submittedName>
</protein>
<evidence type="ECO:0000259" key="5">
    <source>
        <dbReference type="SMART" id="SM00043"/>
    </source>
</evidence>
<dbReference type="PANTHER" id="PTHR46186:SF2">
    <property type="entry name" value="CYSTATIN"/>
    <property type="match status" value="1"/>
</dbReference>
<reference evidence="6" key="1">
    <citation type="submission" date="2010-07" db="EMBL/GenBank/DDBJ databases">
        <title>Identification of Proteins Involved in Black Widow Spider Wrapping Silk Fibers.</title>
        <authorList>
            <person name="Nguyen A."/>
            <person name="Verduzco A."/>
            <person name="Vierra C."/>
        </authorList>
    </citation>
    <scope>NUCLEOTIDE SEQUENCE</scope>
</reference>
<dbReference type="MEROPS" id="I25.043"/>
<name>E7D1Q9_LATHE</name>
<dbReference type="GO" id="GO:0005737">
    <property type="term" value="C:cytoplasm"/>
    <property type="evidence" value="ECO:0007669"/>
    <property type="project" value="TreeGrafter"/>
</dbReference>
<dbReference type="GO" id="GO:0031982">
    <property type="term" value="C:vesicle"/>
    <property type="evidence" value="ECO:0007669"/>
    <property type="project" value="TreeGrafter"/>
</dbReference>
<dbReference type="GO" id="GO:0004869">
    <property type="term" value="F:cysteine-type endopeptidase inhibitor activity"/>
    <property type="evidence" value="ECO:0007669"/>
    <property type="project" value="UniProtKB-KW"/>
</dbReference>
<evidence type="ECO:0000256" key="3">
    <source>
        <dbReference type="ARBA" id="ARBA00022704"/>
    </source>
</evidence>
<dbReference type="InterPro" id="IPR000010">
    <property type="entry name" value="Cystatin_dom"/>
</dbReference>
<dbReference type="SUPFAM" id="SSF54403">
    <property type="entry name" value="Cystatin/monellin"/>
    <property type="match status" value="1"/>
</dbReference>
<dbReference type="Gene3D" id="3.10.450.10">
    <property type="match status" value="1"/>
</dbReference>
<dbReference type="Pfam" id="PF00031">
    <property type="entry name" value="Cystatin"/>
    <property type="match status" value="1"/>
</dbReference>
<feature type="chain" id="PRO_5018678359" evidence="4">
    <location>
        <begin position="18"/>
        <end position="139"/>
    </location>
</feature>
<accession>E7D1Q9</accession>
<evidence type="ECO:0000256" key="1">
    <source>
        <dbReference type="ARBA" id="ARBA00009403"/>
    </source>
</evidence>
<dbReference type="InterPro" id="IPR046350">
    <property type="entry name" value="Cystatin_sf"/>
</dbReference>